<evidence type="ECO:0000313" key="1">
    <source>
        <dbReference type="EMBL" id="KIJ94797.1"/>
    </source>
</evidence>
<dbReference type="EMBL" id="KN838778">
    <property type="protein sequence ID" value="KIJ94797.1"/>
    <property type="molecule type" value="Genomic_DNA"/>
</dbReference>
<keyword evidence="2" id="KW-1185">Reference proteome</keyword>
<organism evidence="1 2">
    <name type="scientific">Laccaria amethystina LaAM-08-1</name>
    <dbReference type="NCBI Taxonomy" id="1095629"/>
    <lineage>
        <taxon>Eukaryota</taxon>
        <taxon>Fungi</taxon>
        <taxon>Dikarya</taxon>
        <taxon>Basidiomycota</taxon>
        <taxon>Agaricomycotina</taxon>
        <taxon>Agaricomycetes</taxon>
        <taxon>Agaricomycetidae</taxon>
        <taxon>Agaricales</taxon>
        <taxon>Agaricineae</taxon>
        <taxon>Hydnangiaceae</taxon>
        <taxon>Laccaria</taxon>
    </lineage>
</organism>
<gene>
    <name evidence="1" type="ORF">K443DRAFT_349029</name>
</gene>
<dbReference type="AlphaFoldDB" id="A0A0C9XF52"/>
<name>A0A0C9XF52_9AGAR</name>
<evidence type="ECO:0000313" key="2">
    <source>
        <dbReference type="Proteomes" id="UP000054477"/>
    </source>
</evidence>
<dbReference type="Proteomes" id="UP000054477">
    <property type="component" value="Unassembled WGS sequence"/>
</dbReference>
<reference evidence="1 2" key="1">
    <citation type="submission" date="2014-04" db="EMBL/GenBank/DDBJ databases">
        <authorList>
            <consortium name="DOE Joint Genome Institute"/>
            <person name="Kuo A."/>
            <person name="Kohler A."/>
            <person name="Nagy L.G."/>
            <person name="Floudas D."/>
            <person name="Copeland A."/>
            <person name="Barry K.W."/>
            <person name="Cichocki N."/>
            <person name="Veneault-Fourrey C."/>
            <person name="LaButti K."/>
            <person name="Lindquist E.A."/>
            <person name="Lipzen A."/>
            <person name="Lundell T."/>
            <person name="Morin E."/>
            <person name="Murat C."/>
            <person name="Sun H."/>
            <person name="Tunlid A."/>
            <person name="Henrissat B."/>
            <person name="Grigoriev I.V."/>
            <person name="Hibbett D.S."/>
            <person name="Martin F."/>
            <person name="Nordberg H.P."/>
            <person name="Cantor M.N."/>
            <person name="Hua S.X."/>
        </authorList>
    </citation>
    <scope>NUCLEOTIDE SEQUENCE [LARGE SCALE GENOMIC DNA]</scope>
    <source>
        <strain evidence="1 2">LaAM-08-1</strain>
    </source>
</reference>
<accession>A0A0C9XF52</accession>
<protein>
    <submittedName>
        <fullName evidence="1">Uncharacterized protein</fullName>
    </submittedName>
</protein>
<sequence>MALVPERVMSSRATGGGYITHRQHDFFQGISKESPKIRRWFNDGFVLIHCIPVEMASTFLQSESTFQF</sequence>
<dbReference type="HOGENOM" id="CLU_2794325_0_0_1"/>
<proteinExistence type="predicted"/>
<reference evidence="2" key="2">
    <citation type="submission" date="2015-01" db="EMBL/GenBank/DDBJ databases">
        <title>Evolutionary Origins and Diversification of the Mycorrhizal Mutualists.</title>
        <authorList>
            <consortium name="DOE Joint Genome Institute"/>
            <consortium name="Mycorrhizal Genomics Consortium"/>
            <person name="Kohler A."/>
            <person name="Kuo A."/>
            <person name="Nagy L.G."/>
            <person name="Floudas D."/>
            <person name="Copeland A."/>
            <person name="Barry K.W."/>
            <person name="Cichocki N."/>
            <person name="Veneault-Fourrey C."/>
            <person name="LaButti K."/>
            <person name="Lindquist E.A."/>
            <person name="Lipzen A."/>
            <person name="Lundell T."/>
            <person name="Morin E."/>
            <person name="Murat C."/>
            <person name="Riley R."/>
            <person name="Ohm R."/>
            <person name="Sun H."/>
            <person name="Tunlid A."/>
            <person name="Henrissat B."/>
            <person name="Grigoriev I.V."/>
            <person name="Hibbett D.S."/>
            <person name="Martin F."/>
        </authorList>
    </citation>
    <scope>NUCLEOTIDE SEQUENCE [LARGE SCALE GENOMIC DNA]</scope>
    <source>
        <strain evidence="2">LaAM-08-1</strain>
    </source>
</reference>